<proteinExistence type="predicted"/>
<keyword evidence="1" id="KW-0812">Transmembrane</keyword>
<accession>A0A0Q9YW38</accession>
<keyword evidence="1" id="KW-0472">Membrane</keyword>
<dbReference type="EMBL" id="LKAJ01000013">
    <property type="protein sequence ID" value="KRG20312.1"/>
    <property type="molecule type" value="Genomic_DNA"/>
</dbReference>
<dbReference type="AlphaFoldDB" id="A0A0Q9YW38"/>
<sequence>MKCYQQRKRIALASYSVALISLVVFLANPKWIAWCLMAYVTLEVGLHWGIAALRRRFQWLITAADQLPKFPDALLTKFLADGFDPELGWSRKPNTTKQEIGKYGPTRYHINEHGQRMNPGHEDLPIQISTYGDSFTFCRQVNDHEAFQWHLSQLTQTNVLNYGVGNYGLDQAFLRMQREFPKQRSQIVILGVVPSTVVRIESVWKHYNEFGNTLAFKPRFIMQGETLKLIPNFINTAEKLKNYRPYLKEINQYDSFYESKFLAEMLAFPYCYSLLKAPKRHLSLLYKVLFGQQQQALDAIMASNLSLRQRLFKEADSLQLLNSLLDSFISYAKQQEFTPILMWMPQKDDILCIRSQGPYYQDFIQAAKQRMNVIDLTESLLKVDNIEDLYSDDSHYGGHLSKEGNKRIAHEIYQYLLSVNLLAPKDRHCVNVTEKDAQTI</sequence>
<dbReference type="STRING" id="295108.HT99x_02562"/>
<evidence type="ECO:0000313" key="2">
    <source>
        <dbReference type="EMBL" id="KRG20312.1"/>
    </source>
</evidence>
<comment type="caution">
    <text evidence="2">The sequence shown here is derived from an EMBL/GenBank/DDBJ whole genome shotgun (WGS) entry which is preliminary data.</text>
</comment>
<keyword evidence="1" id="KW-1133">Transmembrane helix</keyword>
<organism evidence="2">
    <name type="scientific">Candidatus Berkiella aquae</name>
    <dbReference type="NCBI Taxonomy" id="295108"/>
    <lineage>
        <taxon>Bacteria</taxon>
        <taxon>Pseudomonadati</taxon>
        <taxon>Pseudomonadota</taxon>
        <taxon>Gammaproteobacteria</taxon>
        <taxon>Candidatus Berkiellales</taxon>
        <taxon>Candidatus Berkiellaceae</taxon>
        <taxon>Candidatus Berkiella</taxon>
    </lineage>
</organism>
<dbReference type="SUPFAM" id="SSF52266">
    <property type="entry name" value="SGNH hydrolase"/>
    <property type="match status" value="1"/>
</dbReference>
<evidence type="ECO:0000256" key="1">
    <source>
        <dbReference type="SAM" id="Phobius"/>
    </source>
</evidence>
<protein>
    <submittedName>
        <fullName evidence="2">Uncharacterized protein</fullName>
    </submittedName>
</protein>
<name>A0A0Q9YW38_9GAMM</name>
<feature type="transmembrane region" description="Helical" evidence="1">
    <location>
        <begin position="9"/>
        <end position="25"/>
    </location>
</feature>
<gene>
    <name evidence="2" type="ORF">HT99x_02562</name>
</gene>
<dbReference type="PATRIC" id="fig|1590043.3.peg.2604"/>
<reference evidence="2" key="1">
    <citation type="submission" date="2015-09" db="EMBL/GenBank/DDBJ databases">
        <title>Draft Genome Sequences of Two Novel Amoeba-resistant Intranuclear Bacteria, Candidatus Berkiella cookevillensis and Candidatus Berkiella aquae.</title>
        <authorList>
            <person name="Mehari Y.T."/>
            <person name="Arivett B.A."/>
            <person name="Farone A.L."/>
            <person name="Gunderson J.H."/>
            <person name="Farone M.B."/>
        </authorList>
    </citation>
    <scope>NUCLEOTIDE SEQUENCE [LARGE SCALE GENOMIC DNA]</scope>
    <source>
        <strain evidence="2">HT99</strain>
    </source>
</reference>